<dbReference type="InterPro" id="IPR017978">
    <property type="entry name" value="GPCR_3_C"/>
</dbReference>
<evidence type="ECO:0000313" key="13">
    <source>
        <dbReference type="Proteomes" id="UP001153069"/>
    </source>
</evidence>
<dbReference type="AlphaFoldDB" id="A0A9N8E1P4"/>
<dbReference type="EMBL" id="CAICTM010000417">
    <property type="protein sequence ID" value="CAB9510064.1"/>
    <property type="molecule type" value="Genomic_DNA"/>
</dbReference>
<feature type="compositionally biased region" description="Polar residues" evidence="9">
    <location>
        <begin position="773"/>
        <end position="784"/>
    </location>
</feature>
<keyword evidence="7" id="KW-0325">Glycoprotein</keyword>
<name>A0A9N8E1P4_9STRA</name>
<feature type="transmembrane region" description="Helical" evidence="10">
    <location>
        <begin position="365"/>
        <end position="385"/>
    </location>
</feature>
<feature type="region of interest" description="Disordered" evidence="9">
    <location>
        <begin position="662"/>
        <end position="709"/>
    </location>
</feature>
<dbReference type="SUPFAM" id="SSF53850">
    <property type="entry name" value="Periplasmic binding protein-like II"/>
    <property type="match status" value="1"/>
</dbReference>
<dbReference type="Proteomes" id="UP001153069">
    <property type="component" value="Unassembled WGS sequence"/>
</dbReference>
<gene>
    <name evidence="12" type="ORF">SEMRO_418_G138950.1</name>
</gene>
<comment type="subcellular location">
    <subcellularLocation>
        <location evidence="1">Membrane</location>
        <topology evidence="1">Multi-pass membrane protein</topology>
    </subcellularLocation>
</comment>
<feature type="transmembrane region" description="Helical" evidence="10">
    <location>
        <begin position="332"/>
        <end position="353"/>
    </location>
</feature>
<dbReference type="Gene3D" id="3.40.190.10">
    <property type="entry name" value="Periplasmic binding protein-like II"/>
    <property type="match status" value="2"/>
</dbReference>
<feature type="transmembrane region" description="Helical" evidence="10">
    <location>
        <begin position="400"/>
        <end position="418"/>
    </location>
</feature>
<feature type="transmembrane region" description="Helical" evidence="10">
    <location>
        <begin position="494"/>
        <end position="519"/>
    </location>
</feature>
<keyword evidence="3 10" id="KW-1133">Transmembrane helix</keyword>
<dbReference type="InterPro" id="IPR002455">
    <property type="entry name" value="GPCR3_GABA-B"/>
</dbReference>
<keyword evidence="13" id="KW-1185">Reference proteome</keyword>
<feature type="transmembrane region" description="Helical" evidence="10">
    <location>
        <begin position="531"/>
        <end position="554"/>
    </location>
</feature>
<keyword evidence="6 12" id="KW-0675">Receptor</keyword>
<evidence type="ECO:0000313" key="12">
    <source>
        <dbReference type="EMBL" id="CAB9510064.1"/>
    </source>
</evidence>
<evidence type="ECO:0000256" key="5">
    <source>
        <dbReference type="ARBA" id="ARBA00023136"/>
    </source>
</evidence>
<evidence type="ECO:0000256" key="7">
    <source>
        <dbReference type="ARBA" id="ARBA00023180"/>
    </source>
</evidence>
<keyword evidence="4" id="KW-0297">G-protein coupled receptor</keyword>
<feature type="domain" description="G-protein coupled receptors family 3 profile" evidence="11">
    <location>
        <begin position="398"/>
        <end position="580"/>
    </location>
</feature>
<keyword evidence="8" id="KW-0807">Transducer</keyword>
<evidence type="ECO:0000259" key="11">
    <source>
        <dbReference type="PROSITE" id="PS50259"/>
    </source>
</evidence>
<protein>
    <submittedName>
        <fullName evidence="12">Acid type B receptor subunit 2</fullName>
    </submittedName>
</protein>
<evidence type="ECO:0000256" key="10">
    <source>
        <dbReference type="SAM" id="Phobius"/>
    </source>
</evidence>
<feature type="transmembrane region" description="Helical" evidence="10">
    <location>
        <begin position="566"/>
        <end position="588"/>
    </location>
</feature>
<proteinExistence type="predicted"/>
<dbReference type="PANTHER" id="PTHR10519:SF20">
    <property type="entry name" value="G-PROTEIN COUPLED RECEPTOR 156-RELATED"/>
    <property type="match status" value="1"/>
</dbReference>
<dbReference type="InterPro" id="IPR000337">
    <property type="entry name" value="GPCR_3"/>
</dbReference>
<keyword evidence="5 10" id="KW-0472">Membrane</keyword>
<evidence type="ECO:0000256" key="6">
    <source>
        <dbReference type="ARBA" id="ARBA00023170"/>
    </source>
</evidence>
<comment type="caution">
    <text evidence="12">The sequence shown here is derived from an EMBL/GenBank/DDBJ whole genome shotgun (WGS) entry which is preliminary data.</text>
</comment>
<sequence>MTKRPARRPDGYPESIHLRASLLANTVPLAYVDNDAYDNSIPFSVFRGFQPDLLRVLITIAKDMHNITLSYELEEAPPFSYGDQFDLVASDCNTSQLNPIPLEDCEKYDFVVGDFYSFAPRPMKVQFTPNFLTTSGVAIKYVHRKERDISSFAEAQALQEPVCVLRESFYDEQALEQYPGMLSIKCNTHQECIKWLKDELCVLFVEDELQLKHLTVRDPEIEVTREKFGEQFVLWPFNKRVVPELHRDLFFQWMYQAKATGILDDLYQQYFSVHFCPLGKAGPNCEDPCNPSHGISNRFGHCVCDSTRWAGDDCSVELTEDLNLLPSSLVSVSYAMVGINFSLCFFCAVWLFIHRNRAQVRMSQPYFLLLILVGCIFSTSTILALAEEHPGDGPVQGCMAIPWLYSVGFCITFGTLFAKIRRIYVILQSAAEMRRVSVSVQETAMTVTVILLIDICILTVWTIVDPLRWERNVLSEDKYGYDLESEGHCTSDHWMIFTSIIGAYHFVLICIACYVCYLARDLPESLANAKYVSMALLSNMQIALVAIPVLIILGSEPQTSFFVRSVAIFMNDFVVVVLIFGNTIMQVYQFDSQRSRSDLHRMSSNTSLHADIRSYAKKVNQRKNDAVLDTSYTANISSMDGSLSSTNGNWIFSMEQDSSYSSKLSDSNPSLRHSISAGRQMPLQRVTENDSENEEKESVNSDDSTPSMHEDLDYLEALTIGKRPTRLSANSTECSFDDATLPTSQHEEDVMDDDQSNGENEQPPVVAVGIDDSPSSASSTTQPLAETERPDVEPLTTTG</sequence>
<dbReference type="PROSITE" id="PS50259">
    <property type="entry name" value="G_PROTEIN_RECEP_F3_4"/>
    <property type="match status" value="1"/>
</dbReference>
<evidence type="ECO:0000256" key="1">
    <source>
        <dbReference type="ARBA" id="ARBA00004141"/>
    </source>
</evidence>
<reference evidence="12" key="1">
    <citation type="submission" date="2020-06" db="EMBL/GenBank/DDBJ databases">
        <authorList>
            <consortium name="Plant Systems Biology data submission"/>
        </authorList>
    </citation>
    <scope>NUCLEOTIDE SEQUENCE</scope>
    <source>
        <strain evidence="12">D6</strain>
    </source>
</reference>
<evidence type="ECO:0000256" key="3">
    <source>
        <dbReference type="ARBA" id="ARBA00022989"/>
    </source>
</evidence>
<dbReference type="PRINTS" id="PR01176">
    <property type="entry name" value="GABABRECEPTR"/>
</dbReference>
<feature type="region of interest" description="Disordered" evidence="9">
    <location>
        <begin position="726"/>
        <end position="799"/>
    </location>
</feature>
<dbReference type="PRINTS" id="PR00248">
    <property type="entry name" value="GPCRMGR"/>
</dbReference>
<dbReference type="PANTHER" id="PTHR10519">
    <property type="entry name" value="GABA-B RECEPTOR"/>
    <property type="match status" value="1"/>
</dbReference>
<dbReference type="GO" id="GO:0038039">
    <property type="term" value="C:G protein-coupled receptor heterodimeric complex"/>
    <property type="evidence" value="ECO:0007669"/>
    <property type="project" value="TreeGrafter"/>
</dbReference>
<evidence type="ECO:0000256" key="8">
    <source>
        <dbReference type="ARBA" id="ARBA00023224"/>
    </source>
</evidence>
<accession>A0A9N8E1P4</accession>
<evidence type="ECO:0000256" key="4">
    <source>
        <dbReference type="ARBA" id="ARBA00023040"/>
    </source>
</evidence>
<organism evidence="12 13">
    <name type="scientific">Seminavis robusta</name>
    <dbReference type="NCBI Taxonomy" id="568900"/>
    <lineage>
        <taxon>Eukaryota</taxon>
        <taxon>Sar</taxon>
        <taxon>Stramenopiles</taxon>
        <taxon>Ochrophyta</taxon>
        <taxon>Bacillariophyta</taxon>
        <taxon>Bacillariophyceae</taxon>
        <taxon>Bacillariophycidae</taxon>
        <taxon>Naviculales</taxon>
        <taxon>Naviculaceae</taxon>
        <taxon>Seminavis</taxon>
    </lineage>
</organism>
<feature type="transmembrane region" description="Helical" evidence="10">
    <location>
        <begin position="443"/>
        <end position="464"/>
    </location>
</feature>
<dbReference type="Pfam" id="PF00003">
    <property type="entry name" value="7tm_3"/>
    <property type="match status" value="1"/>
</dbReference>
<dbReference type="CDD" id="cd15047">
    <property type="entry name" value="7tmC_GABA-B-like"/>
    <property type="match status" value="1"/>
</dbReference>
<dbReference type="GO" id="GO:0004965">
    <property type="term" value="F:G protein-coupled GABA receptor activity"/>
    <property type="evidence" value="ECO:0007669"/>
    <property type="project" value="InterPro"/>
</dbReference>
<dbReference type="OrthoDB" id="51718at2759"/>
<evidence type="ECO:0000256" key="2">
    <source>
        <dbReference type="ARBA" id="ARBA00022692"/>
    </source>
</evidence>
<keyword evidence="2 10" id="KW-0812">Transmembrane</keyword>
<evidence type="ECO:0000256" key="9">
    <source>
        <dbReference type="SAM" id="MobiDB-lite"/>
    </source>
</evidence>